<comment type="subcellular location">
    <subcellularLocation>
        <location evidence="1">Cell envelope</location>
    </subcellularLocation>
</comment>
<accession>A0A1H8EBG9</accession>
<keyword evidence="3 4" id="KW-0732">Signal</keyword>
<evidence type="ECO:0000256" key="4">
    <source>
        <dbReference type="SAM" id="SignalP"/>
    </source>
</evidence>
<dbReference type="PROSITE" id="PS51257">
    <property type="entry name" value="PROKAR_LIPOPROTEIN"/>
    <property type="match status" value="1"/>
</dbReference>
<feature type="domain" description="Periplasmic binding protein" evidence="5">
    <location>
        <begin position="50"/>
        <end position="305"/>
    </location>
</feature>
<dbReference type="Pfam" id="PF13407">
    <property type="entry name" value="Peripla_BP_4"/>
    <property type="match status" value="1"/>
</dbReference>
<feature type="signal peptide" evidence="4">
    <location>
        <begin position="1"/>
        <end position="24"/>
    </location>
</feature>
<comment type="similarity">
    <text evidence="2">Belongs to the bacterial solute-binding protein 2 family.</text>
</comment>
<dbReference type="GO" id="GO:0030313">
    <property type="term" value="C:cell envelope"/>
    <property type="evidence" value="ECO:0007669"/>
    <property type="project" value="UniProtKB-SubCell"/>
</dbReference>
<gene>
    <name evidence="6" type="ORF">SAMN05216180_2961</name>
</gene>
<dbReference type="AlphaFoldDB" id="A0A1H8EBG9"/>
<dbReference type="InterPro" id="IPR028082">
    <property type="entry name" value="Peripla_BP_I"/>
</dbReference>
<dbReference type="GO" id="GO:0030246">
    <property type="term" value="F:carbohydrate binding"/>
    <property type="evidence" value="ECO:0007669"/>
    <property type="project" value="UniProtKB-ARBA"/>
</dbReference>
<evidence type="ECO:0000259" key="5">
    <source>
        <dbReference type="Pfam" id="PF13407"/>
    </source>
</evidence>
<dbReference type="PANTHER" id="PTHR46847">
    <property type="entry name" value="D-ALLOSE-BINDING PERIPLASMIC PROTEIN-RELATED"/>
    <property type="match status" value="1"/>
</dbReference>
<name>A0A1H8EBG9_9FIRM</name>
<evidence type="ECO:0000256" key="3">
    <source>
        <dbReference type="ARBA" id="ARBA00022729"/>
    </source>
</evidence>
<reference evidence="6 7" key="1">
    <citation type="submission" date="2016-10" db="EMBL/GenBank/DDBJ databases">
        <authorList>
            <person name="de Groot N.N."/>
        </authorList>
    </citation>
    <scope>NUCLEOTIDE SEQUENCE [LARGE SCALE GENOMIC DNA]</scope>
    <source>
        <strain evidence="6 7">CGMCC 1.5070</strain>
    </source>
</reference>
<dbReference type="SUPFAM" id="SSF53822">
    <property type="entry name" value="Periplasmic binding protein-like I"/>
    <property type="match status" value="1"/>
</dbReference>
<dbReference type="PANTHER" id="PTHR46847:SF1">
    <property type="entry name" value="D-ALLOSE-BINDING PERIPLASMIC PROTEIN-RELATED"/>
    <property type="match status" value="1"/>
</dbReference>
<keyword evidence="7" id="KW-1185">Reference proteome</keyword>
<organism evidence="6 7">
    <name type="scientific">Hydrogenoanaerobacterium saccharovorans</name>
    <dbReference type="NCBI Taxonomy" id="474960"/>
    <lineage>
        <taxon>Bacteria</taxon>
        <taxon>Bacillati</taxon>
        <taxon>Bacillota</taxon>
        <taxon>Clostridia</taxon>
        <taxon>Eubacteriales</taxon>
        <taxon>Oscillospiraceae</taxon>
        <taxon>Hydrogenoanaerobacterium</taxon>
    </lineage>
</organism>
<dbReference type="InterPro" id="IPR025997">
    <property type="entry name" value="SBP_2_dom"/>
</dbReference>
<dbReference type="Proteomes" id="UP000199158">
    <property type="component" value="Unassembled WGS sequence"/>
</dbReference>
<proteinExistence type="inferred from homology"/>
<evidence type="ECO:0000256" key="2">
    <source>
        <dbReference type="ARBA" id="ARBA00007639"/>
    </source>
</evidence>
<evidence type="ECO:0000313" key="6">
    <source>
        <dbReference type="EMBL" id="SEN16815.1"/>
    </source>
</evidence>
<protein>
    <submittedName>
        <fullName evidence="6">Ribose transport system substrate-binding protein</fullName>
    </submittedName>
</protein>
<dbReference type="Gene3D" id="3.40.50.2300">
    <property type="match status" value="2"/>
</dbReference>
<feature type="chain" id="PRO_5039541459" evidence="4">
    <location>
        <begin position="25"/>
        <end position="329"/>
    </location>
</feature>
<dbReference type="EMBL" id="FOCG01000006">
    <property type="protein sequence ID" value="SEN16815.1"/>
    <property type="molecule type" value="Genomic_DNA"/>
</dbReference>
<evidence type="ECO:0000256" key="1">
    <source>
        <dbReference type="ARBA" id="ARBA00004196"/>
    </source>
</evidence>
<dbReference type="CDD" id="cd01536">
    <property type="entry name" value="PBP1_ABC_sugar_binding-like"/>
    <property type="match status" value="1"/>
</dbReference>
<dbReference type="RefSeq" id="WP_162840950.1">
    <property type="nucleotide sequence ID" value="NZ_FOCG01000006.1"/>
</dbReference>
<evidence type="ECO:0000313" key="7">
    <source>
        <dbReference type="Proteomes" id="UP000199158"/>
    </source>
</evidence>
<dbReference type="STRING" id="474960.SAMN05216180_2961"/>
<sequence>MKSIKKLMALVLALCLVLALTACGSKSTGESASPSGEKANPVKNGEKFDVAFLTWSLAEEFHVDVLEGAKKKAEELGINIVSPDPAGDMQKEIAIIEDLIQQKVDAIVIAPVDADAIVPYIKKARDAGIIVVDYDIDTQAEVNAKVLADNVAGGKIAAEYLIEQMGTKGKVLILEEVPGVTTAEERIKGFSDVMAQYPDIEIVRQLSTGTRDTHRATTENMLTAHPDIKGIFCFMGDNTLGAYAACQAMNRKDIKIAGYDATPEQLEIMKKDGPECQIISSVAMYPKAIGRVCIETVSKLLQGEQINGVVHTEQGLLKAKEVDTFVEKD</sequence>